<dbReference type="KEGG" id="ffu:CLAFUR5_09514"/>
<dbReference type="GeneID" id="71989392"/>
<dbReference type="Proteomes" id="UP000756132">
    <property type="component" value="Chromosome 9"/>
</dbReference>
<dbReference type="RefSeq" id="XP_047766511.1">
    <property type="nucleotide sequence ID" value="XM_047908662.1"/>
</dbReference>
<proteinExistence type="predicted"/>
<evidence type="ECO:0000313" key="3">
    <source>
        <dbReference type="Proteomes" id="UP000756132"/>
    </source>
</evidence>
<dbReference type="OrthoDB" id="3630963at2759"/>
<dbReference type="EMBL" id="CP090171">
    <property type="protein sequence ID" value="UJO22145.1"/>
    <property type="molecule type" value="Genomic_DNA"/>
</dbReference>
<feature type="region of interest" description="Disordered" evidence="1">
    <location>
        <begin position="71"/>
        <end position="93"/>
    </location>
</feature>
<sequence length="460" mass="51188">MSDDEFPIINFSTSKHVDKKTLSRIRSHAQQHVQDQKSTQRVGNAGGNEAVNAATSRNQLGLHLAFEKKSGKEVRRPQRIKSRRRQADGSLAPKDWYAPLGTSPLARQDPFDSFPIPIDAELIDLFEHCYLGWRFLAVAYNICRGDDVKTMLYESKCMQHVACEVGKIAASANQGQLETSLSHLNALALLSPTMKDWEGTEYGAHLQSCVVSLLIANCNRLPVVDVRAAGFEIPPQAVVLDPAVSGLLTPELTDAILALTAVYNTRALLERGQEGQPAKPVGHTHTGNQAYEGLRTAFRLAKMGLRDNSLIAEDYDWQAAFQDCVRYCAILSSWSFGSRIIKWGDAVAQAHRQNRRYLTPELLQIVQEESGYSQSMYDLLLWMLTVLGVSADQEGREYYAALVRNSFPAVRNRSYEEVLRLEETLPWIDVRTRALAEGFWEVVAPQGTMEHGNAASADAP</sequence>
<name>A0A9Q8PGT8_PASFU</name>
<gene>
    <name evidence="2" type="ORF">CLAFUR5_09514</name>
</gene>
<organism evidence="2 3">
    <name type="scientific">Passalora fulva</name>
    <name type="common">Tomato leaf mold</name>
    <name type="synonym">Cladosporium fulvum</name>
    <dbReference type="NCBI Taxonomy" id="5499"/>
    <lineage>
        <taxon>Eukaryota</taxon>
        <taxon>Fungi</taxon>
        <taxon>Dikarya</taxon>
        <taxon>Ascomycota</taxon>
        <taxon>Pezizomycotina</taxon>
        <taxon>Dothideomycetes</taxon>
        <taxon>Dothideomycetidae</taxon>
        <taxon>Mycosphaerellales</taxon>
        <taxon>Mycosphaerellaceae</taxon>
        <taxon>Fulvia</taxon>
    </lineage>
</organism>
<reference evidence="2" key="1">
    <citation type="submission" date="2021-12" db="EMBL/GenBank/DDBJ databases">
        <authorList>
            <person name="Zaccaron A."/>
            <person name="Stergiopoulos I."/>
        </authorList>
    </citation>
    <scope>NUCLEOTIDE SEQUENCE</scope>
    <source>
        <strain evidence="2">Race5_Kim</strain>
    </source>
</reference>
<dbReference type="AlphaFoldDB" id="A0A9Q8PGT8"/>
<evidence type="ECO:0000313" key="2">
    <source>
        <dbReference type="EMBL" id="UJO22145.1"/>
    </source>
</evidence>
<reference evidence="2" key="2">
    <citation type="journal article" date="2022" name="Microb. Genom.">
        <title>A chromosome-scale genome assembly of the tomato pathogen Cladosporium fulvum reveals a compartmentalized genome architecture and the presence of a dispensable chromosome.</title>
        <authorList>
            <person name="Zaccaron A.Z."/>
            <person name="Chen L.H."/>
            <person name="Samaras A."/>
            <person name="Stergiopoulos I."/>
        </authorList>
    </citation>
    <scope>NUCLEOTIDE SEQUENCE</scope>
    <source>
        <strain evidence="2">Race5_Kim</strain>
    </source>
</reference>
<accession>A0A9Q8PGT8</accession>
<protein>
    <submittedName>
        <fullName evidence="2">Uncharacterized protein</fullName>
    </submittedName>
</protein>
<keyword evidence="3" id="KW-1185">Reference proteome</keyword>
<evidence type="ECO:0000256" key="1">
    <source>
        <dbReference type="SAM" id="MobiDB-lite"/>
    </source>
</evidence>